<keyword evidence="1" id="KW-1133">Transmembrane helix</keyword>
<keyword evidence="1" id="KW-0812">Transmembrane</keyword>
<keyword evidence="4" id="KW-1185">Reference proteome</keyword>
<feature type="signal peptide" evidence="2">
    <location>
        <begin position="1"/>
        <end position="30"/>
    </location>
</feature>
<comment type="caution">
    <text evidence="3">The sequence shown here is derived from an EMBL/GenBank/DDBJ whole genome shotgun (WGS) entry which is preliminary data.</text>
</comment>
<keyword evidence="2" id="KW-0732">Signal</keyword>
<reference evidence="3 4" key="1">
    <citation type="submission" date="2024-09" db="EMBL/GenBank/DDBJ databases">
        <authorList>
            <person name="Sun Q."/>
            <person name="Mori K."/>
        </authorList>
    </citation>
    <scope>NUCLEOTIDE SEQUENCE [LARGE SCALE GENOMIC DNA]</scope>
    <source>
        <strain evidence="3 4">TISTR 2452</strain>
    </source>
</reference>
<dbReference type="EMBL" id="JBHMDO010000015">
    <property type="protein sequence ID" value="MFB9325680.1"/>
    <property type="molecule type" value="Genomic_DNA"/>
</dbReference>
<sequence>MALMRRVRITLHLILSLVLFASGAAALASADRWFAGTQRTAGAPGGPALHVRAASAASEWTPAPGDLSMRASEDGPELSFFARLGLLIAIDLAAVSAMLVAISRVLRDIRALRGLSASRRGEAG</sequence>
<dbReference type="RefSeq" id="WP_377491994.1">
    <property type="nucleotide sequence ID" value="NZ_JBHMDO010000015.1"/>
</dbReference>
<feature type="transmembrane region" description="Helical" evidence="1">
    <location>
        <begin position="80"/>
        <end position="102"/>
    </location>
</feature>
<evidence type="ECO:0000256" key="2">
    <source>
        <dbReference type="SAM" id="SignalP"/>
    </source>
</evidence>
<organism evidence="3 4">
    <name type="scientific">Paenibacillus aurantiacus</name>
    <dbReference type="NCBI Taxonomy" id="1936118"/>
    <lineage>
        <taxon>Bacteria</taxon>
        <taxon>Bacillati</taxon>
        <taxon>Bacillota</taxon>
        <taxon>Bacilli</taxon>
        <taxon>Bacillales</taxon>
        <taxon>Paenibacillaceae</taxon>
        <taxon>Paenibacillus</taxon>
    </lineage>
</organism>
<protein>
    <submittedName>
        <fullName evidence="3">Uncharacterized protein</fullName>
    </submittedName>
</protein>
<evidence type="ECO:0000313" key="4">
    <source>
        <dbReference type="Proteomes" id="UP001589747"/>
    </source>
</evidence>
<feature type="chain" id="PRO_5045376058" evidence="2">
    <location>
        <begin position="31"/>
        <end position="124"/>
    </location>
</feature>
<accession>A0ABV5KL96</accession>
<evidence type="ECO:0000256" key="1">
    <source>
        <dbReference type="SAM" id="Phobius"/>
    </source>
</evidence>
<gene>
    <name evidence="3" type="ORF">ACFFSY_07055</name>
</gene>
<name>A0ABV5KL96_9BACL</name>
<keyword evidence="1" id="KW-0472">Membrane</keyword>
<dbReference type="Proteomes" id="UP001589747">
    <property type="component" value="Unassembled WGS sequence"/>
</dbReference>
<evidence type="ECO:0000313" key="3">
    <source>
        <dbReference type="EMBL" id="MFB9325680.1"/>
    </source>
</evidence>
<proteinExistence type="predicted"/>